<reference evidence="1" key="1">
    <citation type="submission" date="2021-02" db="EMBL/GenBank/DDBJ databases">
        <authorList>
            <person name="Dougan E. K."/>
            <person name="Rhodes N."/>
            <person name="Thang M."/>
            <person name="Chan C."/>
        </authorList>
    </citation>
    <scope>NUCLEOTIDE SEQUENCE</scope>
</reference>
<evidence type="ECO:0000313" key="2">
    <source>
        <dbReference type="EMBL" id="CAE8698983.1"/>
    </source>
</evidence>
<evidence type="ECO:0000313" key="1">
    <source>
        <dbReference type="EMBL" id="CAE8625627.1"/>
    </source>
</evidence>
<dbReference type="EMBL" id="CAJNNV010028742">
    <property type="protein sequence ID" value="CAE8625627.1"/>
    <property type="molecule type" value="Genomic_DNA"/>
</dbReference>
<protein>
    <submittedName>
        <fullName evidence="1">Uncharacterized protein</fullName>
    </submittedName>
</protein>
<name>A0A813GH58_POLGL</name>
<sequence>MAELTNTGFMKLDLAAILPAMNGALKAEMQKASESAKAAALGGAEDSMDAAVDAAVQYLQDAAKEGFLEPPAKTVKKAMQKATAAALDTAKISIISYTKGAVEAAQVQAVATVIDNLGVDPDSLNKFLAQYKVPTADELNTKIQLAIDRAKEAALEATMGTDLGIIVVAAAGVLEASWKGGALAVLKSIGSDAVLEALDHGAKVVAEAAIKDARTAASAALDSALKASNLAADMQVKVKDQFIAAVDTFGNPAEWAVWAKAVVKASLETGAGDALASLVRASSSGTGAFDIDAKVAPVIDVLTKVTTEVKSVQTQIGEVNTVVKDANKANEAYVDIAASAKENLGLACTPVDALKSTLGQVIDWLDKKYCLKIKDFDICLGGQDIAGTSFTMPKKCLSDAGLPDPECIKPMDVLNLELCGSIPNKCVGGGSQWIPFKGDVSLPEYCISPELVKADKLNQCISTEKIKETIEGLFNALLKQVGLSDWDKYLSIPFDVKDLTGQLKLPSLKIALSVPELPQPPKVHLSERGILLKDWMTEAIPIPGMTWAVDAVATFPRVGMDITLDSVSEAIAMVDDPKFKQGLAKGFATASGVPLAWVIAAVSLEAQVISVSYTVVKMDESISLSQLQASVENGGSSKENLAKAIVEAVALPGFKVSIATKGMVRTLQPTTTENTEVSAVGTSTAPVAAKPTVLQGTMAITVPSCTAFVANVNATSSIQEGLAAATTAPVAYIDVKLVCSARRLSQTRRLANETETVNADYTITIPATDKSVSASSVIALLDGSVSAGIVAKTISQQTGITVTVSVTKPAVVEDNETPPTKDLSGPAIDVSAWSASSARFLLVVVVSWTSIF</sequence>
<gene>
    <name evidence="1" type="ORF">PGLA1383_LOCUS42616</name>
    <name evidence="2" type="ORF">PGLA2088_LOCUS30965</name>
</gene>
<dbReference type="Proteomes" id="UP000626109">
    <property type="component" value="Unassembled WGS sequence"/>
</dbReference>
<dbReference type="Proteomes" id="UP000654075">
    <property type="component" value="Unassembled WGS sequence"/>
</dbReference>
<organism evidence="1 3">
    <name type="scientific">Polarella glacialis</name>
    <name type="common">Dinoflagellate</name>
    <dbReference type="NCBI Taxonomy" id="89957"/>
    <lineage>
        <taxon>Eukaryota</taxon>
        <taxon>Sar</taxon>
        <taxon>Alveolata</taxon>
        <taxon>Dinophyceae</taxon>
        <taxon>Suessiales</taxon>
        <taxon>Suessiaceae</taxon>
        <taxon>Polarella</taxon>
    </lineage>
</organism>
<proteinExistence type="predicted"/>
<accession>A0A813GH58</accession>
<comment type="caution">
    <text evidence="1">The sequence shown here is derived from an EMBL/GenBank/DDBJ whole genome shotgun (WGS) entry which is preliminary data.</text>
</comment>
<keyword evidence="3" id="KW-1185">Reference proteome</keyword>
<dbReference type="EMBL" id="CAJNNW010029086">
    <property type="protein sequence ID" value="CAE8698983.1"/>
    <property type="molecule type" value="Genomic_DNA"/>
</dbReference>
<dbReference type="AlphaFoldDB" id="A0A813GH58"/>
<evidence type="ECO:0000313" key="3">
    <source>
        <dbReference type="Proteomes" id="UP000654075"/>
    </source>
</evidence>